<dbReference type="SUPFAM" id="SSF50156">
    <property type="entry name" value="PDZ domain-like"/>
    <property type="match status" value="1"/>
</dbReference>
<dbReference type="PROSITE" id="PS50106">
    <property type="entry name" value="PDZ"/>
    <property type="match status" value="1"/>
</dbReference>
<dbReference type="InterPro" id="IPR027065">
    <property type="entry name" value="Lon_Prtase"/>
</dbReference>
<evidence type="ECO:0000313" key="3">
    <source>
        <dbReference type="EMBL" id="SMY12929.1"/>
    </source>
</evidence>
<dbReference type="InterPro" id="IPR014721">
    <property type="entry name" value="Ribsml_uS5_D2-typ_fold_subgr"/>
</dbReference>
<dbReference type="Pfam" id="PF13180">
    <property type="entry name" value="PDZ_2"/>
    <property type="match status" value="1"/>
</dbReference>
<evidence type="ECO:0000256" key="1">
    <source>
        <dbReference type="SAM" id="MobiDB-lite"/>
    </source>
</evidence>
<dbReference type="InterPro" id="IPR001478">
    <property type="entry name" value="PDZ"/>
</dbReference>
<dbReference type="Pfam" id="PF05362">
    <property type="entry name" value="Lon_C"/>
    <property type="match status" value="1"/>
</dbReference>
<organism evidence="3 4">
    <name type="scientific">Brevibacterium jeotgali</name>
    <dbReference type="NCBI Taxonomy" id="1262550"/>
    <lineage>
        <taxon>Bacteria</taxon>
        <taxon>Bacillati</taxon>
        <taxon>Actinomycetota</taxon>
        <taxon>Actinomycetes</taxon>
        <taxon>Micrococcales</taxon>
        <taxon>Brevibacteriaceae</taxon>
        <taxon>Brevibacterium</taxon>
    </lineage>
</organism>
<dbReference type="InterPro" id="IPR036034">
    <property type="entry name" value="PDZ_sf"/>
</dbReference>
<evidence type="ECO:0000313" key="4">
    <source>
        <dbReference type="Proteomes" id="UP000234462"/>
    </source>
</evidence>
<dbReference type="Proteomes" id="UP000234462">
    <property type="component" value="Unassembled WGS sequence"/>
</dbReference>
<sequence>MSASPPAPGPLPADDSVGGTSSPEAVGASPRKGLRLFASPGVSGLLLYALVFALALTPVPYLLQTPGPVVNTLEPYEGVDLVSISGTQTYEAAGTLDMLTVAVSGGPGRDIFTVQAFFSLLNGVETVVPSEAYYPLDTTRDQVSDRNSADMMSSQDQATAAALGELDIDYDTVIGVSEIVRGAPAEGVLQPGDHVLAVDGTPVDGSDDGMQSVREAVVAADSEVQLTIERGGQTEDVAVEPAAPVESDGQKSIGVVMSPTYSFPFDVEFAVEGIGGPSAGTIFALTIIDMLTEGDLTGDQAIAGTGAIDASGTVSPIGGARQKVAAAAASGADYFLAPADNCTEVLGSRGVEDLTVVRIDDLSTAHEAVTDIAEGSIDSLPTCAGSGS</sequence>
<proteinExistence type="predicted"/>
<dbReference type="PANTHER" id="PTHR10046">
    <property type="entry name" value="ATP DEPENDENT LON PROTEASE FAMILY MEMBER"/>
    <property type="match status" value="1"/>
</dbReference>
<dbReference type="GO" id="GO:0004176">
    <property type="term" value="F:ATP-dependent peptidase activity"/>
    <property type="evidence" value="ECO:0007669"/>
    <property type="project" value="InterPro"/>
</dbReference>
<evidence type="ECO:0000259" key="2">
    <source>
        <dbReference type="PROSITE" id="PS50106"/>
    </source>
</evidence>
<reference evidence="4" key="1">
    <citation type="submission" date="2017-03" db="EMBL/GenBank/DDBJ databases">
        <authorList>
            <person name="Monnet C."/>
        </authorList>
    </citation>
    <scope>NUCLEOTIDE SEQUENCE [LARGE SCALE GENOMIC DNA]</scope>
    <source>
        <strain evidence="4">SJ5-8</strain>
    </source>
</reference>
<dbReference type="Gene3D" id="3.30.230.10">
    <property type="match status" value="1"/>
</dbReference>
<dbReference type="GO" id="GO:0005524">
    <property type="term" value="F:ATP binding"/>
    <property type="evidence" value="ECO:0007669"/>
    <property type="project" value="InterPro"/>
</dbReference>
<keyword evidence="4" id="KW-1185">Reference proteome</keyword>
<dbReference type="EMBL" id="FXZM01000014">
    <property type="protein sequence ID" value="SMY12929.1"/>
    <property type="molecule type" value="Genomic_DNA"/>
</dbReference>
<feature type="compositionally biased region" description="Pro residues" evidence="1">
    <location>
        <begin position="1"/>
        <end position="11"/>
    </location>
</feature>
<dbReference type="GO" id="GO:0004252">
    <property type="term" value="F:serine-type endopeptidase activity"/>
    <property type="evidence" value="ECO:0007669"/>
    <property type="project" value="InterPro"/>
</dbReference>
<dbReference type="RefSeq" id="WP_101589854.1">
    <property type="nucleotide sequence ID" value="NZ_FXZM01000014.1"/>
</dbReference>
<name>A0A2H1L7S9_9MICO</name>
<dbReference type="InterPro" id="IPR020568">
    <property type="entry name" value="Ribosomal_Su5_D2-typ_SF"/>
</dbReference>
<dbReference type="InterPro" id="IPR008269">
    <property type="entry name" value="Lon_proteolytic"/>
</dbReference>
<dbReference type="GO" id="GO:0030163">
    <property type="term" value="P:protein catabolic process"/>
    <property type="evidence" value="ECO:0007669"/>
    <property type="project" value="InterPro"/>
</dbReference>
<dbReference type="OrthoDB" id="2356897at2"/>
<dbReference type="SUPFAM" id="SSF54211">
    <property type="entry name" value="Ribosomal protein S5 domain 2-like"/>
    <property type="match status" value="1"/>
</dbReference>
<protein>
    <submittedName>
        <fullName evidence="3">PDZ domain-containing protein</fullName>
    </submittedName>
</protein>
<dbReference type="PRINTS" id="PR00830">
    <property type="entry name" value="ENDOLAPTASE"/>
</dbReference>
<dbReference type="AlphaFoldDB" id="A0A2H1L7S9"/>
<feature type="domain" description="PDZ" evidence="2">
    <location>
        <begin position="176"/>
        <end position="232"/>
    </location>
</feature>
<gene>
    <name evidence="3" type="ORF">BJEO58_02537</name>
</gene>
<accession>A0A2H1L7S9</accession>
<dbReference type="GO" id="GO:0006508">
    <property type="term" value="P:proteolysis"/>
    <property type="evidence" value="ECO:0007669"/>
    <property type="project" value="InterPro"/>
</dbReference>
<feature type="region of interest" description="Disordered" evidence="1">
    <location>
        <begin position="1"/>
        <end position="28"/>
    </location>
</feature>